<sequence>VYLTLKKVFKGPNAGVRRMSVIRKLINENQQHEDIAALINKHNEDILCNVTRKLLTEQIFESTLKAKMRFPEIFSESPAQSAHREASDAEAARNDTKAMQDAVQGPQGGPTNTTQSLHHTPSLFPVYLPFRTQHYLLLKVQAILERACFEFGRRIMPDFLKEHGWDCPECAELNLWAYDFLRHQDLFSEEERSVGKPYADLFRSVAHIRHTAVHRISLSAMGIEQFLLDAESLAMLLNNEECLNLLTKLRQSTQSAIEELERNKHVLRSKLEDTLKRVAAQRAEFDRLQNAAVTEMVKEDGEYQAFAGTNLEQAIE</sequence>
<feature type="non-terminal residue" evidence="3">
    <location>
        <position position="316"/>
    </location>
</feature>
<accession>A0A1J7ISB9</accession>
<evidence type="ECO:0008006" key="5">
    <source>
        <dbReference type="Google" id="ProtNLM"/>
    </source>
</evidence>
<dbReference type="Proteomes" id="UP000182658">
    <property type="component" value="Unassembled WGS sequence"/>
</dbReference>
<dbReference type="AlphaFoldDB" id="A0A1J7ISB9"/>
<feature type="coiled-coil region" evidence="1">
    <location>
        <begin position="243"/>
        <end position="291"/>
    </location>
</feature>
<protein>
    <recommendedName>
        <fullName evidence="5">Ubiquinol-cytochrome-c reductase cytochrome c1</fullName>
    </recommendedName>
</protein>
<feature type="compositionally biased region" description="Basic and acidic residues" evidence="2">
    <location>
        <begin position="82"/>
        <end position="98"/>
    </location>
</feature>
<dbReference type="STRING" id="1408157.A0A1J7ISB9"/>
<organism evidence="3 4">
    <name type="scientific">Coniochaeta ligniaria NRRL 30616</name>
    <dbReference type="NCBI Taxonomy" id="1408157"/>
    <lineage>
        <taxon>Eukaryota</taxon>
        <taxon>Fungi</taxon>
        <taxon>Dikarya</taxon>
        <taxon>Ascomycota</taxon>
        <taxon>Pezizomycotina</taxon>
        <taxon>Sordariomycetes</taxon>
        <taxon>Sordariomycetidae</taxon>
        <taxon>Coniochaetales</taxon>
        <taxon>Coniochaetaceae</taxon>
        <taxon>Coniochaeta</taxon>
    </lineage>
</organism>
<dbReference type="InParanoid" id="A0A1J7ISB9"/>
<evidence type="ECO:0000256" key="2">
    <source>
        <dbReference type="SAM" id="MobiDB-lite"/>
    </source>
</evidence>
<feature type="non-terminal residue" evidence="3">
    <location>
        <position position="1"/>
    </location>
</feature>
<dbReference type="OrthoDB" id="5324651at2759"/>
<reference evidence="3 4" key="1">
    <citation type="submission" date="2016-10" db="EMBL/GenBank/DDBJ databases">
        <title>Draft genome sequence of Coniochaeta ligniaria NRRL30616, a lignocellulolytic fungus for bioabatement of inhibitors in plant biomass hydrolysates.</title>
        <authorList>
            <consortium name="DOE Joint Genome Institute"/>
            <person name="Jimenez D.J."/>
            <person name="Hector R.E."/>
            <person name="Riley R."/>
            <person name="Sun H."/>
            <person name="Grigoriev I.V."/>
            <person name="Van Elsas J.D."/>
            <person name="Nichols N.N."/>
        </authorList>
    </citation>
    <scope>NUCLEOTIDE SEQUENCE [LARGE SCALE GENOMIC DNA]</scope>
    <source>
        <strain evidence="3 4">NRRL 30616</strain>
    </source>
</reference>
<keyword evidence="4" id="KW-1185">Reference proteome</keyword>
<name>A0A1J7ISB9_9PEZI</name>
<evidence type="ECO:0000313" key="4">
    <source>
        <dbReference type="Proteomes" id="UP000182658"/>
    </source>
</evidence>
<feature type="region of interest" description="Disordered" evidence="2">
    <location>
        <begin position="77"/>
        <end position="116"/>
    </location>
</feature>
<dbReference type="EMBL" id="KV875097">
    <property type="protein sequence ID" value="OIW30059.1"/>
    <property type="molecule type" value="Genomic_DNA"/>
</dbReference>
<gene>
    <name evidence="3" type="ORF">CONLIGDRAFT_562822</name>
</gene>
<proteinExistence type="predicted"/>
<keyword evidence="1" id="KW-0175">Coiled coil</keyword>
<evidence type="ECO:0000256" key="1">
    <source>
        <dbReference type="SAM" id="Coils"/>
    </source>
</evidence>
<evidence type="ECO:0000313" key="3">
    <source>
        <dbReference type="EMBL" id="OIW30059.1"/>
    </source>
</evidence>